<dbReference type="InterPro" id="IPR040703">
    <property type="entry name" value="LCIB/C_CA"/>
</dbReference>
<proteinExistence type="predicted"/>
<dbReference type="Proteomes" id="UP001302494">
    <property type="component" value="Chromosome"/>
</dbReference>
<accession>A0AA96GI45</accession>
<dbReference type="PANTHER" id="PTHR38016">
    <property type="entry name" value="UNNAMED PRODUCT"/>
    <property type="match status" value="1"/>
</dbReference>
<feature type="region of interest" description="Disordered" evidence="1">
    <location>
        <begin position="21"/>
        <end position="48"/>
    </location>
</feature>
<evidence type="ECO:0000256" key="1">
    <source>
        <dbReference type="SAM" id="MobiDB-lite"/>
    </source>
</evidence>
<feature type="compositionally biased region" description="Polar residues" evidence="1">
    <location>
        <begin position="21"/>
        <end position="43"/>
    </location>
</feature>
<sequence>MAGTSFAMTYSLLGIYPSENPSNKENAPMTTLSAPVSPSTKNPPGSLDFKKTLEQNFPGAYPSDAFVEYSQFRLHPFGMNQKNSIACVSVCRDEIATPFMNRPHNAWNGAFNFSGLAGMLFLGVTGFQAVHHHAPNIDGRERYVYFAFPHIAIDEHGTFGNCRRTGRQTLAQACGALIKILQNPSRGGASLHLNPDDVEQSLLTHRLFRKFGFGEIPDLVTLTKATQHIIREDIERMIQLTVDPNKTDYAVFTGVQIHGPTHKDWIWIETSYVFVDGKRNSLL</sequence>
<dbReference type="EMBL" id="CP116968">
    <property type="protein sequence ID" value="WNM61412.1"/>
    <property type="molecule type" value="Genomic_DNA"/>
</dbReference>
<dbReference type="RefSeq" id="WP_312743529.1">
    <property type="nucleotide sequence ID" value="NZ_CP116968.1"/>
</dbReference>
<feature type="domain" description="Limiting CO2-inducible protein B/C beta carbonyic anhydrase" evidence="2">
    <location>
        <begin position="61"/>
        <end position="273"/>
    </location>
</feature>
<evidence type="ECO:0000313" key="3">
    <source>
        <dbReference type="EMBL" id="WNM61412.1"/>
    </source>
</evidence>
<keyword evidence="4" id="KW-1185">Reference proteome</keyword>
<organism evidence="3 4">
    <name type="scientific">Candidatus Nitrospira neomarina</name>
    <dbReference type="NCBI Taxonomy" id="3020899"/>
    <lineage>
        <taxon>Bacteria</taxon>
        <taxon>Pseudomonadati</taxon>
        <taxon>Nitrospirota</taxon>
        <taxon>Nitrospiria</taxon>
        <taxon>Nitrospirales</taxon>
        <taxon>Nitrospiraceae</taxon>
        <taxon>Nitrospira</taxon>
    </lineage>
</organism>
<dbReference type="Pfam" id="PF18599">
    <property type="entry name" value="LCIB_C_CA"/>
    <property type="match status" value="1"/>
</dbReference>
<evidence type="ECO:0000313" key="4">
    <source>
        <dbReference type="Proteomes" id="UP001302494"/>
    </source>
</evidence>
<dbReference type="PANTHER" id="PTHR38016:SF1">
    <property type="entry name" value="LIMITING CO2-INDUCIBLE PROTEIN B_C BETA CARBONYIC ANHYDRASE DOMAIN-CONTAINING PROTEIN"/>
    <property type="match status" value="1"/>
</dbReference>
<evidence type="ECO:0000259" key="2">
    <source>
        <dbReference type="Pfam" id="PF18599"/>
    </source>
</evidence>
<dbReference type="KEGG" id="nneo:PQG83_16875"/>
<gene>
    <name evidence="3" type="ORF">PQG83_16875</name>
</gene>
<dbReference type="AlphaFoldDB" id="A0AA96GI45"/>
<name>A0AA96GI45_9BACT</name>
<protein>
    <recommendedName>
        <fullName evidence="2">Limiting CO2-inducible protein B/C beta carbonyic anhydrase domain-containing protein</fullName>
    </recommendedName>
</protein>
<reference evidence="3 4" key="1">
    <citation type="submission" date="2023-01" db="EMBL/GenBank/DDBJ databases">
        <title>Cultivation and genomic characterization of new, ubiquitous marine nitrite-oxidizing bacteria from the Nitrospirales.</title>
        <authorList>
            <person name="Mueller A.J."/>
            <person name="Daebeler A."/>
            <person name="Herbold C.W."/>
            <person name="Kirkegaard R.H."/>
            <person name="Daims H."/>
        </authorList>
    </citation>
    <scope>NUCLEOTIDE SEQUENCE [LARGE SCALE GENOMIC DNA]</scope>
    <source>
        <strain evidence="3 4">DK</strain>
    </source>
</reference>